<protein>
    <submittedName>
        <fullName evidence="3">Uncharacterized protein</fullName>
    </submittedName>
</protein>
<keyword evidence="1" id="KW-1133">Transmembrane helix</keyword>
<evidence type="ECO:0000313" key="3">
    <source>
        <dbReference type="EMBL" id="CAB3384456.1"/>
    </source>
</evidence>
<feature type="transmembrane region" description="Helical" evidence="1">
    <location>
        <begin position="156"/>
        <end position="174"/>
    </location>
</feature>
<keyword evidence="4" id="KW-1185">Reference proteome</keyword>
<comment type="caution">
    <text evidence="3">The sequence shown here is derived from an EMBL/GenBank/DDBJ whole genome shotgun (WGS) entry which is preliminary data.</text>
</comment>
<sequence>MRFVFLLFLCGLTTQQTFADLRNLESYECRKDGVCYLSEFDWYLNAFADSYLCLPENRADGVRPEKDIGSALPGPQQLTKMEDTRTKFHDLVQSVKSIIVTLGPMIKKVARPIFMKIVLPALKEVSLRLVVRIGVTLALAAVFILGSALLVTPFCIATPLCPIVTSIFIYASGYVLANPILLNIIIVIIIKIIQMLASILGIPI</sequence>
<keyword evidence="2" id="KW-0732">Signal</keyword>
<evidence type="ECO:0000256" key="1">
    <source>
        <dbReference type="SAM" id="Phobius"/>
    </source>
</evidence>
<feature type="signal peptide" evidence="2">
    <location>
        <begin position="1"/>
        <end position="19"/>
    </location>
</feature>
<feature type="transmembrane region" description="Helical" evidence="1">
    <location>
        <begin position="180"/>
        <end position="202"/>
    </location>
</feature>
<proteinExistence type="predicted"/>
<name>A0A8S1DL52_9INSE</name>
<reference evidence="3 4" key="1">
    <citation type="submission" date="2020-04" db="EMBL/GenBank/DDBJ databases">
        <authorList>
            <person name="Alioto T."/>
            <person name="Alioto T."/>
            <person name="Gomez Garrido J."/>
        </authorList>
    </citation>
    <scope>NUCLEOTIDE SEQUENCE [LARGE SCALE GENOMIC DNA]</scope>
</reference>
<dbReference type="AlphaFoldDB" id="A0A8S1DL52"/>
<dbReference type="Proteomes" id="UP000494165">
    <property type="component" value="Unassembled WGS sequence"/>
</dbReference>
<keyword evidence="1" id="KW-0472">Membrane</keyword>
<evidence type="ECO:0000256" key="2">
    <source>
        <dbReference type="SAM" id="SignalP"/>
    </source>
</evidence>
<evidence type="ECO:0000313" key="4">
    <source>
        <dbReference type="Proteomes" id="UP000494165"/>
    </source>
</evidence>
<organism evidence="3 4">
    <name type="scientific">Cloeon dipterum</name>
    <dbReference type="NCBI Taxonomy" id="197152"/>
    <lineage>
        <taxon>Eukaryota</taxon>
        <taxon>Metazoa</taxon>
        <taxon>Ecdysozoa</taxon>
        <taxon>Arthropoda</taxon>
        <taxon>Hexapoda</taxon>
        <taxon>Insecta</taxon>
        <taxon>Pterygota</taxon>
        <taxon>Palaeoptera</taxon>
        <taxon>Ephemeroptera</taxon>
        <taxon>Pisciforma</taxon>
        <taxon>Baetidae</taxon>
        <taxon>Cloeon</taxon>
    </lineage>
</organism>
<feature type="transmembrane region" description="Helical" evidence="1">
    <location>
        <begin position="129"/>
        <end position="151"/>
    </location>
</feature>
<gene>
    <name evidence="3" type="ORF">CLODIP_2_CD10581</name>
</gene>
<feature type="chain" id="PRO_5035849910" evidence="2">
    <location>
        <begin position="20"/>
        <end position="204"/>
    </location>
</feature>
<dbReference type="EMBL" id="CADEPI010000352">
    <property type="protein sequence ID" value="CAB3384456.1"/>
    <property type="molecule type" value="Genomic_DNA"/>
</dbReference>
<accession>A0A8S1DL52</accession>
<keyword evidence="1" id="KW-0812">Transmembrane</keyword>